<keyword evidence="2" id="KW-1185">Reference proteome</keyword>
<proteinExistence type="predicted"/>
<dbReference type="Proteomes" id="UP001597012">
    <property type="component" value="Unassembled WGS sequence"/>
</dbReference>
<reference evidence="2" key="1">
    <citation type="journal article" date="2019" name="Int. J. Syst. Evol. Microbiol.">
        <title>The Global Catalogue of Microorganisms (GCM) 10K type strain sequencing project: providing services to taxonomists for standard genome sequencing and annotation.</title>
        <authorList>
            <consortium name="The Broad Institute Genomics Platform"/>
            <consortium name="The Broad Institute Genome Sequencing Center for Infectious Disease"/>
            <person name="Wu L."/>
            <person name="Ma J."/>
        </authorList>
    </citation>
    <scope>NUCLEOTIDE SEQUENCE [LARGE SCALE GENOMIC DNA]</scope>
    <source>
        <strain evidence="2">CCUG 61948</strain>
    </source>
</reference>
<evidence type="ECO:0000313" key="1">
    <source>
        <dbReference type="EMBL" id="MFD0798013.1"/>
    </source>
</evidence>
<evidence type="ECO:0000313" key="2">
    <source>
        <dbReference type="Proteomes" id="UP001597012"/>
    </source>
</evidence>
<gene>
    <name evidence="1" type="ORF">ACFQZJ_11105</name>
</gene>
<protein>
    <submittedName>
        <fullName evidence="1">Uncharacterized protein</fullName>
    </submittedName>
</protein>
<name>A0ABW3B5G8_9FLAO</name>
<dbReference type="EMBL" id="JBHTHY010000007">
    <property type="protein sequence ID" value="MFD0798013.1"/>
    <property type="molecule type" value="Genomic_DNA"/>
</dbReference>
<comment type="caution">
    <text evidence="1">The sequence shown here is derived from an EMBL/GenBank/DDBJ whole genome shotgun (WGS) entry which is preliminary data.</text>
</comment>
<accession>A0ABW3B5G8</accession>
<sequence length="69" mass="7692">MKLSVAHSSIASITFTNFTCSCRSICVGTTSSYAGTRMRTEASIIRIPSKNSFQLFSLEHVTWLQIQVF</sequence>
<organism evidence="1 2">
    <name type="scientific">Maribacter chungangensis</name>
    <dbReference type="NCBI Taxonomy" id="1069117"/>
    <lineage>
        <taxon>Bacteria</taxon>
        <taxon>Pseudomonadati</taxon>
        <taxon>Bacteroidota</taxon>
        <taxon>Flavobacteriia</taxon>
        <taxon>Flavobacteriales</taxon>
        <taxon>Flavobacteriaceae</taxon>
        <taxon>Maribacter</taxon>
    </lineage>
</organism>
<dbReference type="RefSeq" id="WP_379934560.1">
    <property type="nucleotide sequence ID" value="NZ_JBHTHY010000007.1"/>
</dbReference>
<dbReference type="PROSITE" id="PS51257">
    <property type="entry name" value="PROKAR_LIPOPROTEIN"/>
    <property type="match status" value="1"/>
</dbReference>